<sequence>MCEISDDAIAFILELIEQTEDKSLKPTLLSAGAGCGTPVIKLEMQTPLEDDEIIEKSDINIHARASIVRYLDGASIILEDTFWGKKLIIKTEFGCR</sequence>
<gene>
    <name evidence="1" type="ORF">PQJ61_02985</name>
</gene>
<evidence type="ECO:0000313" key="2">
    <source>
        <dbReference type="Proteomes" id="UP001221217"/>
    </source>
</evidence>
<comment type="caution">
    <text evidence="1">The sequence shown here is derived from an EMBL/GenBank/DDBJ whole genome shotgun (WGS) entry which is preliminary data.</text>
</comment>
<evidence type="ECO:0000313" key="1">
    <source>
        <dbReference type="EMBL" id="MDC7225712.1"/>
    </source>
</evidence>
<dbReference type="AlphaFoldDB" id="A0AAJ1IAK4"/>
<dbReference type="InterPro" id="IPR035903">
    <property type="entry name" value="HesB-like_dom_sf"/>
</dbReference>
<accession>A0AAJ1IAK4</accession>
<organism evidence="1 2">
    <name type="scientific">Candidatus Thalassospirochaeta sargassi</name>
    <dbReference type="NCBI Taxonomy" id="3119039"/>
    <lineage>
        <taxon>Bacteria</taxon>
        <taxon>Pseudomonadati</taxon>
        <taxon>Spirochaetota</taxon>
        <taxon>Spirochaetia</taxon>
        <taxon>Spirochaetales</taxon>
        <taxon>Spirochaetaceae</taxon>
        <taxon>Candidatus Thalassospirochaeta</taxon>
    </lineage>
</organism>
<dbReference type="Proteomes" id="UP001221217">
    <property type="component" value="Unassembled WGS sequence"/>
</dbReference>
<reference evidence="1 2" key="1">
    <citation type="submission" date="2022-12" db="EMBL/GenBank/DDBJ databases">
        <title>Metagenome assembled genome from gulf of manar.</title>
        <authorList>
            <person name="Kohli P."/>
            <person name="Pk S."/>
            <person name="Venkata Ramana C."/>
            <person name="Sasikala C."/>
        </authorList>
    </citation>
    <scope>NUCLEOTIDE SEQUENCE [LARGE SCALE GENOMIC DNA]</scope>
    <source>
        <strain evidence="1">JB008</strain>
    </source>
</reference>
<dbReference type="Gene3D" id="2.60.300.12">
    <property type="entry name" value="HesB-like domain"/>
    <property type="match status" value="1"/>
</dbReference>
<name>A0AAJ1IAK4_9SPIO</name>
<dbReference type="SUPFAM" id="SSF89360">
    <property type="entry name" value="HesB-like domain"/>
    <property type="match status" value="1"/>
</dbReference>
<dbReference type="EMBL" id="JAQQAL010000009">
    <property type="protein sequence ID" value="MDC7225712.1"/>
    <property type="molecule type" value="Genomic_DNA"/>
</dbReference>
<protein>
    <submittedName>
        <fullName evidence="1">Uncharacterized protein</fullName>
    </submittedName>
</protein>
<proteinExistence type="predicted"/>